<organism evidence="2 3">
    <name type="scientific">Methylobacterium isbiliense</name>
    <dbReference type="NCBI Taxonomy" id="315478"/>
    <lineage>
        <taxon>Bacteria</taxon>
        <taxon>Pseudomonadati</taxon>
        <taxon>Pseudomonadota</taxon>
        <taxon>Alphaproteobacteria</taxon>
        <taxon>Hyphomicrobiales</taxon>
        <taxon>Methylobacteriaceae</taxon>
        <taxon>Methylobacterium</taxon>
    </lineage>
</organism>
<dbReference type="InterPro" id="IPR036388">
    <property type="entry name" value="WH-like_DNA-bd_sf"/>
</dbReference>
<dbReference type="InterPro" id="IPR036390">
    <property type="entry name" value="WH_DNA-bd_sf"/>
</dbReference>
<reference evidence="2" key="2">
    <citation type="submission" date="2021-08" db="EMBL/GenBank/DDBJ databases">
        <authorList>
            <person name="Tani A."/>
            <person name="Ola A."/>
            <person name="Ogura Y."/>
            <person name="Katsura K."/>
            <person name="Hayashi T."/>
        </authorList>
    </citation>
    <scope>NUCLEOTIDE SEQUENCE</scope>
    <source>
        <strain evidence="2">DSM 17168</strain>
    </source>
</reference>
<dbReference type="PANTHER" id="PTHR33164:SF43">
    <property type="entry name" value="HTH-TYPE TRANSCRIPTIONAL REPRESSOR YETL"/>
    <property type="match status" value="1"/>
</dbReference>
<dbReference type="PANTHER" id="PTHR33164">
    <property type="entry name" value="TRANSCRIPTIONAL REGULATOR, MARR FAMILY"/>
    <property type="match status" value="1"/>
</dbReference>
<protein>
    <recommendedName>
        <fullName evidence="1">HTH marR-type domain-containing protein</fullName>
    </recommendedName>
</protein>
<evidence type="ECO:0000313" key="3">
    <source>
        <dbReference type="Proteomes" id="UP001055153"/>
    </source>
</evidence>
<dbReference type="PROSITE" id="PS50995">
    <property type="entry name" value="HTH_MARR_2"/>
    <property type="match status" value="1"/>
</dbReference>
<accession>A0ABQ4SHU6</accession>
<dbReference type="InterPro" id="IPR000835">
    <property type="entry name" value="HTH_MarR-typ"/>
</dbReference>
<comment type="caution">
    <text evidence="2">The sequence shown here is derived from an EMBL/GenBank/DDBJ whole genome shotgun (WGS) entry which is preliminary data.</text>
</comment>
<dbReference type="EMBL" id="BPQQ01000058">
    <property type="protein sequence ID" value="GJE02702.1"/>
    <property type="molecule type" value="Genomic_DNA"/>
</dbReference>
<dbReference type="Pfam" id="PF12802">
    <property type="entry name" value="MarR_2"/>
    <property type="match status" value="1"/>
</dbReference>
<feature type="domain" description="HTH marR-type" evidence="1">
    <location>
        <begin position="11"/>
        <end position="144"/>
    </location>
</feature>
<dbReference type="RefSeq" id="WP_238239644.1">
    <property type="nucleotide sequence ID" value="NZ_BPQQ01000058.1"/>
</dbReference>
<evidence type="ECO:0000313" key="2">
    <source>
        <dbReference type="EMBL" id="GJE02702.1"/>
    </source>
</evidence>
<dbReference type="Proteomes" id="UP001055153">
    <property type="component" value="Unassembled WGS sequence"/>
</dbReference>
<reference evidence="2" key="1">
    <citation type="journal article" date="2021" name="Front. Microbiol.">
        <title>Comprehensive Comparative Genomics and Phenotyping of Methylobacterium Species.</title>
        <authorList>
            <person name="Alessa O."/>
            <person name="Ogura Y."/>
            <person name="Fujitani Y."/>
            <person name="Takami H."/>
            <person name="Hayashi T."/>
            <person name="Sahin N."/>
            <person name="Tani A."/>
        </authorList>
    </citation>
    <scope>NUCLEOTIDE SEQUENCE</scope>
    <source>
        <strain evidence="2">DSM 17168</strain>
    </source>
</reference>
<sequence>MSDDAVFAAAFTDLVLEVFRLNGALIAAGDALTRDLGLTSARWQVLGAVALAGRPLTVAGVARAMGLTRQAVRRIVTDLAAGGLVALAPNPDHRRADLVVLTSAGRVAYAAADARQAAWAARIGAACGPCDVAGAASLLRRLRAALERDREAGEQEASVPEEPS</sequence>
<dbReference type="InterPro" id="IPR039422">
    <property type="entry name" value="MarR/SlyA-like"/>
</dbReference>
<dbReference type="SMART" id="SM00347">
    <property type="entry name" value="HTH_MARR"/>
    <property type="match status" value="1"/>
</dbReference>
<dbReference type="SUPFAM" id="SSF46785">
    <property type="entry name" value="Winged helix' DNA-binding domain"/>
    <property type="match status" value="1"/>
</dbReference>
<gene>
    <name evidence="2" type="ORF">GMJLKIPL_4651</name>
</gene>
<proteinExistence type="predicted"/>
<dbReference type="Gene3D" id="1.10.10.10">
    <property type="entry name" value="Winged helix-like DNA-binding domain superfamily/Winged helix DNA-binding domain"/>
    <property type="match status" value="1"/>
</dbReference>
<name>A0ABQ4SHU6_9HYPH</name>
<evidence type="ECO:0000259" key="1">
    <source>
        <dbReference type="PROSITE" id="PS50995"/>
    </source>
</evidence>
<keyword evidence="3" id="KW-1185">Reference proteome</keyword>